<dbReference type="PANTHER" id="PTHR33925:SF2">
    <property type="entry name" value="PLASTID DIVISION PROTEIN CDP1, CHLOROPLASTIC"/>
    <property type="match status" value="1"/>
</dbReference>
<dbReference type="Pfam" id="PF23468">
    <property type="entry name" value="ARC6"/>
    <property type="match status" value="1"/>
</dbReference>
<dbReference type="GO" id="GO:0009706">
    <property type="term" value="C:chloroplast inner membrane"/>
    <property type="evidence" value="ECO:0007669"/>
    <property type="project" value="TreeGrafter"/>
</dbReference>
<dbReference type="InterPro" id="IPR044685">
    <property type="entry name" value="CPD1-like"/>
</dbReference>
<dbReference type="InterPro" id="IPR025344">
    <property type="entry name" value="CDP1-like_IMS"/>
</dbReference>
<protein>
    <submittedName>
        <fullName evidence="3">Plastid division protein CDP1, chloroplastic</fullName>
    </submittedName>
</protein>
<dbReference type="PANTHER" id="PTHR33925">
    <property type="entry name" value="PLASTID DIVISION PROTEIN CDP1, CHLOROPLASTIC-RELATED"/>
    <property type="match status" value="1"/>
</dbReference>
<evidence type="ECO:0000259" key="1">
    <source>
        <dbReference type="Pfam" id="PF13355"/>
    </source>
</evidence>
<evidence type="ECO:0000313" key="4">
    <source>
        <dbReference type="Proteomes" id="UP001140949"/>
    </source>
</evidence>
<gene>
    <name evidence="3" type="ORF">M6B38_225505</name>
</gene>
<organism evidence="3 4">
    <name type="scientific">Iris pallida</name>
    <name type="common">Sweet iris</name>
    <dbReference type="NCBI Taxonomy" id="29817"/>
    <lineage>
        <taxon>Eukaryota</taxon>
        <taxon>Viridiplantae</taxon>
        <taxon>Streptophyta</taxon>
        <taxon>Embryophyta</taxon>
        <taxon>Tracheophyta</taxon>
        <taxon>Spermatophyta</taxon>
        <taxon>Magnoliopsida</taxon>
        <taxon>Liliopsida</taxon>
        <taxon>Asparagales</taxon>
        <taxon>Iridaceae</taxon>
        <taxon>Iridoideae</taxon>
        <taxon>Irideae</taxon>
        <taxon>Iris</taxon>
    </lineage>
</organism>
<dbReference type="GO" id="GO:0010020">
    <property type="term" value="P:chloroplast fission"/>
    <property type="evidence" value="ECO:0007669"/>
    <property type="project" value="TreeGrafter"/>
</dbReference>
<evidence type="ECO:0000259" key="2">
    <source>
        <dbReference type="Pfam" id="PF23468"/>
    </source>
</evidence>
<dbReference type="AlphaFoldDB" id="A0AAX6DV00"/>
<reference evidence="3" key="1">
    <citation type="journal article" date="2023" name="GigaByte">
        <title>Genome assembly of the bearded iris, Iris pallida Lam.</title>
        <authorList>
            <person name="Bruccoleri R.E."/>
            <person name="Oakeley E.J."/>
            <person name="Faust A.M.E."/>
            <person name="Altorfer M."/>
            <person name="Dessus-Babus S."/>
            <person name="Burckhardt D."/>
            <person name="Oertli M."/>
            <person name="Naumann U."/>
            <person name="Petersen F."/>
            <person name="Wong J."/>
        </authorList>
    </citation>
    <scope>NUCLEOTIDE SEQUENCE</scope>
    <source>
        <strain evidence="3">GSM-AAB239-AS_SAM_17_03QT</strain>
    </source>
</reference>
<reference evidence="3" key="2">
    <citation type="submission" date="2023-04" db="EMBL/GenBank/DDBJ databases">
        <authorList>
            <person name="Bruccoleri R.E."/>
            <person name="Oakeley E.J."/>
            <person name="Faust A.-M."/>
            <person name="Dessus-Babus S."/>
            <person name="Altorfer M."/>
            <person name="Burckhardt D."/>
            <person name="Oertli M."/>
            <person name="Naumann U."/>
            <person name="Petersen F."/>
            <person name="Wong J."/>
        </authorList>
    </citation>
    <scope>NUCLEOTIDE SEQUENCE</scope>
    <source>
        <strain evidence="3">GSM-AAB239-AS_SAM_17_03QT</strain>
        <tissue evidence="3">Leaf</tissue>
    </source>
</reference>
<comment type="caution">
    <text evidence="3">The sequence shown here is derived from an EMBL/GenBank/DDBJ whole genome shotgun (WGS) entry which is preliminary data.</text>
</comment>
<feature type="domain" description="Plastid division protein CDP1-like 2nd alpha solenoid" evidence="2">
    <location>
        <begin position="37"/>
        <end position="161"/>
    </location>
</feature>
<dbReference type="Proteomes" id="UP001140949">
    <property type="component" value="Unassembled WGS sequence"/>
</dbReference>
<dbReference type="InterPro" id="IPR057137">
    <property type="entry name" value="CDP1-like_a_solenoid_2"/>
</dbReference>
<feature type="domain" description="Plastid division protein CDP1-like IMS" evidence="1">
    <location>
        <begin position="385"/>
        <end position="502"/>
    </location>
</feature>
<dbReference type="Pfam" id="PF13355">
    <property type="entry name" value="ARC6-like_IMS"/>
    <property type="match status" value="1"/>
</dbReference>
<keyword evidence="4" id="KW-1185">Reference proteome</keyword>
<name>A0AAX6DV00_IRIPA</name>
<proteinExistence type="predicted"/>
<evidence type="ECO:0000313" key="3">
    <source>
        <dbReference type="EMBL" id="KAJ6795594.1"/>
    </source>
</evidence>
<dbReference type="EMBL" id="JANAVB010041816">
    <property type="protein sequence ID" value="KAJ6795594.1"/>
    <property type="molecule type" value="Genomic_DNA"/>
</dbReference>
<accession>A0AAX6DV00</accession>
<sequence length="511" mass="56647">MASEIVDLMSWDALAISRKNKKSLESQNQRVVIDFDCFYIALIAYIAHGFSTRQIELISKAKTICECLIASDGMDLKFEEAFCSLLLGQGGETEAVEKLCQLEINGTSSSRSSGSISPVKDIKDEGSSSQLLETWLKDAVLCVFLDTRDCSPSLANFFGGPKRILRGSKQSLGSLKPVPSINHRSPSIGILSELRASGEQSRINSSEHIGEPDKQLAPANLQRQLTLDKSTGSTGSPSIQLRRNLGLHHAKFWESWCFSGEIGRISCAMVVGCFIFSTFKLLALQFGNACRIPYKLHSGYPKLNTYSSAWTMNGSPGPESTTFTYNKVCLQLQKLLSVVRLNHNHQTNTRTAEDAWPSDDLSSVTTTPATSGTLLHRTQMPPEEAETLVKQWQEIKSEALGPSHQIQALPEILTGSMLLKWQDLAHSAKTRSCFWRFVLLQLSILRADLVLDDVGCEIAEIEAVLEEAAELVDESQPRKPSYHSTYKVQYVLKRQDDGLWKFCRGGIQSTF</sequence>